<evidence type="ECO:0000256" key="1">
    <source>
        <dbReference type="SAM" id="Phobius"/>
    </source>
</evidence>
<reference evidence="3" key="1">
    <citation type="submission" date="2013-08" db="EMBL/GenBank/DDBJ databases">
        <authorList>
            <person name="Mendez C."/>
            <person name="Richter M."/>
            <person name="Ferrer M."/>
            <person name="Sanchez J."/>
        </authorList>
    </citation>
    <scope>NUCLEOTIDE SEQUENCE</scope>
</reference>
<feature type="transmembrane region" description="Helical" evidence="1">
    <location>
        <begin position="46"/>
        <end position="67"/>
    </location>
</feature>
<sequence length="202" mass="22028">ERSSKATRLGASVYKLTASLFFKSAFLTGTVTFIGAYMYLVYSASAAIVGIFLSVTFLPAILGQYAFGILTERYGNRSMFSLTTILMVLFFLLFLLSNNIYVASLLYSIFVLVGFTAFPISMSYSSRLAAEKDIVHANSFVWGYGTILGSAAGVAVITLLLFAGLSLSVSMWSMMVIGAISIMSLVILPKYSAVSKQHRFRK</sequence>
<evidence type="ECO:0000313" key="3">
    <source>
        <dbReference type="EMBL" id="EQD39868.1"/>
    </source>
</evidence>
<feature type="transmembrane region" description="Helical" evidence="1">
    <location>
        <begin position="102"/>
        <end position="120"/>
    </location>
</feature>
<keyword evidence="1" id="KW-0812">Transmembrane</keyword>
<dbReference type="GO" id="GO:0022857">
    <property type="term" value="F:transmembrane transporter activity"/>
    <property type="evidence" value="ECO:0007669"/>
    <property type="project" value="InterPro"/>
</dbReference>
<keyword evidence="1" id="KW-1133">Transmembrane helix</keyword>
<dbReference type="InterPro" id="IPR020846">
    <property type="entry name" value="MFS_dom"/>
</dbReference>
<dbReference type="InterPro" id="IPR011701">
    <property type="entry name" value="MFS"/>
</dbReference>
<dbReference type="SUPFAM" id="SSF103473">
    <property type="entry name" value="MFS general substrate transporter"/>
    <property type="match status" value="1"/>
</dbReference>
<feature type="non-terminal residue" evidence="3">
    <location>
        <position position="1"/>
    </location>
</feature>
<protein>
    <submittedName>
        <fullName evidence="3">Major facilitator transporter</fullName>
    </submittedName>
</protein>
<feature type="transmembrane region" description="Helical" evidence="1">
    <location>
        <begin position="79"/>
        <end position="96"/>
    </location>
</feature>
<reference evidence="3" key="2">
    <citation type="journal article" date="2014" name="ISME J.">
        <title>Microbial stratification in low pH oxic and suboxic macroscopic growths along an acid mine drainage.</title>
        <authorList>
            <person name="Mendez-Garcia C."/>
            <person name="Mesa V."/>
            <person name="Sprenger R.R."/>
            <person name="Richter M."/>
            <person name="Diez M.S."/>
            <person name="Solano J."/>
            <person name="Bargiela R."/>
            <person name="Golyshina O.V."/>
            <person name="Manteca A."/>
            <person name="Ramos J.L."/>
            <person name="Gallego J.R."/>
            <person name="Llorente I."/>
            <person name="Martins Dos Santos V.A."/>
            <person name="Jensen O.N."/>
            <person name="Pelaez A.I."/>
            <person name="Sanchez J."/>
            <person name="Ferrer M."/>
        </authorList>
    </citation>
    <scope>NUCLEOTIDE SEQUENCE</scope>
</reference>
<evidence type="ECO:0000259" key="2">
    <source>
        <dbReference type="PROSITE" id="PS50850"/>
    </source>
</evidence>
<feature type="transmembrane region" description="Helical" evidence="1">
    <location>
        <begin position="171"/>
        <end position="193"/>
    </location>
</feature>
<feature type="domain" description="Major facilitator superfamily (MFS) profile" evidence="2">
    <location>
        <begin position="13"/>
        <end position="202"/>
    </location>
</feature>
<dbReference type="Pfam" id="PF07690">
    <property type="entry name" value="MFS_1"/>
    <property type="match status" value="1"/>
</dbReference>
<comment type="caution">
    <text evidence="3">The sequence shown here is derived from an EMBL/GenBank/DDBJ whole genome shotgun (WGS) entry which is preliminary data.</text>
</comment>
<gene>
    <name evidence="3" type="ORF">B1B_15198</name>
</gene>
<dbReference type="AlphaFoldDB" id="T0Z430"/>
<feature type="transmembrane region" description="Helical" evidence="1">
    <location>
        <begin position="20"/>
        <end position="40"/>
    </location>
</feature>
<proteinExistence type="predicted"/>
<dbReference type="PROSITE" id="PS50850">
    <property type="entry name" value="MFS"/>
    <property type="match status" value="1"/>
</dbReference>
<feature type="transmembrane region" description="Helical" evidence="1">
    <location>
        <begin position="141"/>
        <end position="165"/>
    </location>
</feature>
<dbReference type="Gene3D" id="1.20.1250.20">
    <property type="entry name" value="MFS general substrate transporter like domains"/>
    <property type="match status" value="1"/>
</dbReference>
<keyword evidence="1" id="KW-0472">Membrane</keyword>
<accession>T0Z430</accession>
<organism evidence="3">
    <name type="scientific">mine drainage metagenome</name>
    <dbReference type="NCBI Taxonomy" id="410659"/>
    <lineage>
        <taxon>unclassified sequences</taxon>
        <taxon>metagenomes</taxon>
        <taxon>ecological metagenomes</taxon>
    </lineage>
</organism>
<dbReference type="InterPro" id="IPR036259">
    <property type="entry name" value="MFS_trans_sf"/>
</dbReference>
<name>T0Z430_9ZZZZ</name>
<dbReference type="EMBL" id="AUZY01010103">
    <property type="protein sequence ID" value="EQD39868.1"/>
    <property type="molecule type" value="Genomic_DNA"/>
</dbReference>
<feature type="non-terminal residue" evidence="3">
    <location>
        <position position="202"/>
    </location>
</feature>